<evidence type="ECO:0000313" key="2">
    <source>
        <dbReference type="EMBL" id="MCI70788.1"/>
    </source>
</evidence>
<accession>A0A392UCL3</accession>
<organism evidence="2 3">
    <name type="scientific">Trifolium medium</name>
    <dbReference type="NCBI Taxonomy" id="97028"/>
    <lineage>
        <taxon>Eukaryota</taxon>
        <taxon>Viridiplantae</taxon>
        <taxon>Streptophyta</taxon>
        <taxon>Embryophyta</taxon>
        <taxon>Tracheophyta</taxon>
        <taxon>Spermatophyta</taxon>
        <taxon>Magnoliopsida</taxon>
        <taxon>eudicotyledons</taxon>
        <taxon>Gunneridae</taxon>
        <taxon>Pentapetalae</taxon>
        <taxon>rosids</taxon>
        <taxon>fabids</taxon>
        <taxon>Fabales</taxon>
        <taxon>Fabaceae</taxon>
        <taxon>Papilionoideae</taxon>
        <taxon>50 kb inversion clade</taxon>
        <taxon>NPAAA clade</taxon>
        <taxon>Hologalegina</taxon>
        <taxon>IRL clade</taxon>
        <taxon>Trifolieae</taxon>
        <taxon>Trifolium</taxon>
    </lineage>
</organism>
<feature type="compositionally biased region" description="Basic and acidic residues" evidence="1">
    <location>
        <begin position="12"/>
        <end position="38"/>
    </location>
</feature>
<dbReference type="AlphaFoldDB" id="A0A392UCL3"/>
<name>A0A392UCL3_9FABA</name>
<protein>
    <submittedName>
        <fullName evidence="2">Uncharacterized protein</fullName>
    </submittedName>
</protein>
<keyword evidence="3" id="KW-1185">Reference proteome</keyword>
<feature type="non-terminal residue" evidence="2">
    <location>
        <position position="38"/>
    </location>
</feature>
<feature type="region of interest" description="Disordered" evidence="1">
    <location>
        <begin position="1"/>
        <end position="38"/>
    </location>
</feature>
<sequence>MESINVVIEDSASAKEADGETDAEEFHQQSDDEKESES</sequence>
<comment type="caution">
    <text evidence="2">The sequence shown here is derived from an EMBL/GenBank/DDBJ whole genome shotgun (WGS) entry which is preliminary data.</text>
</comment>
<evidence type="ECO:0000313" key="3">
    <source>
        <dbReference type="Proteomes" id="UP000265520"/>
    </source>
</evidence>
<evidence type="ECO:0000256" key="1">
    <source>
        <dbReference type="SAM" id="MobiDB-lite"/>
    </source>
</evidence>
<dbReference type="Proteomes" id="UP000265520">
    <property type="component" value="Unassembled WGS sequence"/>
</dbReference>
<dbReference type="EMBL" id="LXQA010782938">
    <property type="protein sequence ID" value="MCI70788.1"/>
    <property type="molecule type" value="Genomic_DNA"/>
</dbReference>
<reference evidence="2 3" key="1">
    <citation type="journal article" date="2018" name="Front. Plant Sci.">
        <title>Red Clover (Trifolium pratense) and Zigzag Clover (T. medium) - A Picture of Genomic Similarities and Differences.</title>
        <authorList>
            <person name="Dluhosova J."/>
            <person name="Istvanek J."/>
            <person name="Nedelnik J."/>
            <person name="Repkova J."/>
        </authorList>
    </citation>
    <scope>NUCLEOTIDE SEQUENCE [LARGE SCALE GENOMIC DNA]</scope>
    <source>
        <strain evidence="3">cv. 10/8</strain>
        <tissue evidence="2">Leaf</tissue>
    </source>
</reference>
<proteinExistence type="predicted"/>